<reference evidence="2 3" key="1">
    <citation type="submission" date="2016-07" db="EMBL/GenBank/DDBJ databases">
        <title>Genome and transcriptome analysis of iron-reducing fermentative bacteria Anoxybacter fermentans.</title>
        <authorList>
            <person name="Zeng X."/>
            <person name="Shao Z."/>
        </authorList>
    </citation>
    <scope>NUCLEOTIDE SEQUENCE [LARGE SCALE GENOMIC DNA]</scope>
    <source>
        <strain evidence="2 3">DY22613</strain>
    </source>
</reference>
<proteinExistence type="predicted"/>
<name>A0A3S9SUM9_9FIRM</name>
<dbReference type="EMBL" id="CP016379">
    <property type="protein sequence ID" value="AZR72027.1"/>
    <property type="molecule type" value="Genomic_DNA"/>
</dbReference>
<evidence type="ECO:0000259" key="1">
    <source>
        <dbReference type="Pfam" id="PF00583"/>
    </source>
</evidence>
<dbReference type="Pfam" id="PF00583">
    <property type="entry name" value="Acetyltransf_1"/>
    <property type="match status" value="1"/>
</dbReference>
<feature type="domain" description="N-acetyltransferase" evidence="1">
    <location>
        <begin position="21"/>
        <end position="92"/>
    </location>
</feature>
<dbReference type="Proteomes" id="UP000267250">
    <property type="component" value="Chromosome"/>
</dbReference>
<dbReference type="Gene3D" id="3.40.630.30">
    <property type="match status" value="1"/>
</dbReference>
<dbReference type="SUPFAM" id="SSF55729">
    <property type="entry name" value="Acyl-CoA N-acyltransferases (Nat)"/>
    <property type="match status" value="1"/>
</dbReference>
<evidence type="ECO:0000313" key="2">
    <source>
        <dbReference type="EMBL" id="AZR72027.1"/>
    </source>
</evidence>
<organism evidence="2 3">
    <name type="scientific">Anoxybacter fermentans</name>
    <dbReference type="NCBI Taxonomy" id="1323375"/>
    <lineage>
        <taxon>Bacteria</taxon>
        <taxon>Bacillati</taxon>
        <taxon>Bacillota</taxon>
        <taxon>Clostridia</taxon>
        <taxon>Halanaerobiales</taxon>
        <taxon>Anoxybacter</taxon>
    </lineage>
</organism>
<dbReference type="RefSeq" id="WP_164730823.1">
    <property type="nucleotide sequence ID" value="NZ_CP016379.1"/>
</dbReference>
<dbReference type="InterPro" id="IPR016181">
    <property type="entry name" value="Acyl_CoA_acyltransferase"/>
</dbReference>
<dbReference type="InterPro" id="IPR000182">
    <property type="entry name" value="GNAT_dom"/>
</dbReference>
<protein>
    <recommendedName>
        <fullName evidence="1">N-acetyltransferase domain-containing protein</fullName>
    </recommendedName>
</protein>
<sequence length="96" mass="11184">MNKGDNQVVEYIFADESIKKEWVKKSQWDKEVIQQHMHLKNGFSIVAKIGGDLVSMISVYWNKLEEPIPETLEGYIDIIEVVKEYRGRGIARVNLF</sequence>
<gene>
    <name evidence="2" type="ORF">BBF96_00560</name>
</gene>
<dbReference type="KEGG" id="aft:BBF96_00560"/>
<accession>A0A3S9SUM9</accession>
<dbReference type="CDD" id="cd04301">
    <property type="entry name" value="NAT_SF"/>
    <property type="match status" value="1"/>
</dbReference>
<dbReference type="GO" id="GO:0016747">
    <property type="term" value="F:acyltransferase activity, transferring groups other than amino-acyl groups"/>
    <property type="evidence" value="ECO:0007669"/>
    <property type="project" value="InterPro"/>
</dbReference>
<keyword evidence="3" id="KW-1185">Reference proteome</keyword>
<dbReference type="AlphaFoldDB" id="A0A3S9SUM9"/>
<evidence type="ECO:0000313" key="3">
    <source>
        <dbReference type="Proteomes" id="UP000267250"/>
    </source>
</evidence>